<dbReference type="Proteomes" id="UP000241587">
    <property type="component" value="Unassembled WGS sequence"/>
</dbReference>
<dbReference type="EMBL" id="PVEM01000004">
    <property type="protein sequence ID" value="PTD08759.1"/>
    <property type="molecule type" value="Genomic_DNA"/>
</dbReference>
<evidence type="ECO:0000313" key="2">
    <source>
        <dbReference type="Proteomes" id="UP000241587"/>
    </source>
</evidence>
<name>A0A2T4GZ41_FUSCU</name>
<keyword evidence="2" id="KW-1185">Reference proteome</keyword>
<sequence length="65" mass="7417">MGNPIQFFFLQSHQVTSSGSLEALEAEIEKWEAIKEQRLAAQAWIDAEVKKILAKKEKEGKKDDE</sequence>
<evidence type="ECO:0000313" key="1">
    <source>
        <dbReference type="EMBL" id="PTD08759.1"/>
    </source>
</evidence>
<dbReference type="AlphaFoldDB" id="A0A2T4GZ41"/>
<reference evidence="1 2" key="1">
    <citation type="submission" date="2018-02" db="EMBL/GenBank/DDBJ databases">
        <title>Fusarium culmorum secondary metabolites in fungal-bacterial-plant interactions.</title>
        <authorList>
            <person name="Schmidt R."/>
        </authorList>
    </citation>
    <scope>NUCLEOTIDE SEQUENCE [LARGE SCALE GENOMIC DNA]</scope>
    <source>
        <strain evidence="1 2">PV</strain>
    </source>
</reference>
<protein>
    <submittedName>
        <fullName evidence="1">Uncharacterized protein</fullName>
    </submittedName>
</protein>
<accession>A0A2T4GZ41</accession>
<comment type="caution">
    <text evidence="1">The sequence shown here is derived from an EMBL/GenBank/DDBJ whole genome shotgun (WGS) entry which is preliminary data.</text>
</comment>
<organism evidence="1 2">
    <name type="scientific">Fusarium culmorum</name>
    <dbReference type="NCBI Taxonomy" id="5516"/>
    <lineage>
        <taxon>Eukaryota</taxon>
        <taxon>Fungi</taxon>
        <taxon>Dikarya</taxon>
        <taxon>Ascomycota</taxon>
        <taxon>Pezizomycotina</taxon>
        <taxon>Sordariomycetes</taxon>
        <taxon>Hypocreomycetidae</taxon>
        <taxon>Hypocreales</taxon>
        <taxon>Nectriaceae</taxon>
        <taxon>Fusarium</taxon>
    </lineage>
</organism>
<gene>
    <name evidence="1" type="ORF">FCULG_00010925</name>
</gene>
<proteinExistence type="predicted"/>